<evidence type="ECO:0008006" key="11">
    <source>
        <dbReference type="Google" id="ProtNLM"/>
    </source>
</evidence>
<dbReference type="AlphaFoldDB" id="A0A182PU16"/>
<evidence type="ECO:0000313" key="9">
    <source>
        <dbReference type="EnsemblMetazoa" id="AEPI010452-PA"/>
    </source>
</evidence>
<keyword evidence="10" id="KW-1185">Reference proteome</keyword>
<protein>
    <recommendedName>
        <fullName evidence="11">Ionotropic glutamate receptor C-terminal domain-containing protein</fullName>
    </recommendedName>
</protein>
<feature type="transmembrane region" description="Helical" evidence="8">
    <location>
        <begin position="272"/>
        <end position="292"/>
    </location>
</feature>
<dbReference type="EnsemblMetazoa" id="AEPI010452-RA">
    <property type="protein sequence ID" value="AEPI010452-PA"/>
    <property type="gene ID" value="AEPI010452"/>
</dbReference>
<accession>A0A182PU16</accession>
<evidence type="ECO:0000256" key="4">
    <source>
        <dbReference type="ARBA" id="ARBA00022989"/>
    </source>
</evidence>
<evidence type="ECO:0000256" key="1">
    <source>
        <dbReference type="ARBA" id="ARBA00004651"/>
    </source>
</evidence>
<proteinExistence type="predicted"/>
<name>A0A182PU16_9DIPT</name>
<keyword evidence="6" id="KW-0675">Receptor</keyword>
<evidence type="ECO:0000256" key="2">
    <source>
        <dbReference type="ARBA" id="ARBA00022475"/>
    </source>
</evidence>
<keyword evidence="3 8" id="KW-0812">Transmembrane</keyword>
<reference evidence="10" key="1">
    <citation type="submission" date="2013-03" db="EMBL/GenBank/DDBJ databases">
        <title>The Genome Sequence of Anopheles epiroticus epiroticus2.</title>
        <authorList>
            <consortium name="The Broad Institute Genomics Platform"/>
            <person name="Neafsey D.E."/>
            <person name="Howell P."/>
            <person name="Walker B."/>
            <person name="Young S.K."/>
            <person name="Zeng Q."/>
            <person name="Gargeya S."/>
            <person name="Fitzgerald M."/>
            <person name="Haas B."/>
            <person name="Abouelleil A."/>
            <person name="Allen A.W."/>
            <person name="Alvarado L."/>
            <person name="Arachchi H.M."/>
            <person name="Berlin A.M."/>
            <person name="Chapman S.B."/>
            <person name="Gainer-Dewar J."/>
            <person name="Goldberg J."/>
            <person name="Griggs A."/>
            <person name="Gujja S."/>
            <person name="Hansen M."/>
            <person name="Howarth C."/>
            <person name="Imamovic A."/>
            <person name="Ireland A."/>
            <person name="Larimer J."/>
            <person name="McCowan C."/>
            <person name="Murphy C."/>
            <person name="Pearson M."/>
            <person name="Poon T.W."/>
            <person name="Priest M."/>
            <person name="Roberts A."/>
            <person name="Saif S."/>
            <person name="Shea T."/>
            <person name="Sisk P."/>
            <person name="Sykes S."/>
            <person name="Wortman J."/>
            <person name="Nusbaum C."/>
            <person name="Birren B."/>
        </authorList>
    </citation>
    <scope>NUCLEOTIDE SEQUENCE [LARGE SCALE GENOMIC DNA]</scope>
    <source>
        <strain evidence="10">Epiroticus2</strain>
    </source>
</reference>
<dbReference type="InterPro" id="IPR052192">
    <property type="entry name" value="Insect_Ionotropic_Sensory_Rcpt"/>
</dbReference>
<dbReference type="PANTHER" id="PTHR42643">
    <property type="entry name" value="IONOTROPIC RECEPTOR 20A-RELATED"/>
    <property type="match status" value="1"/>
</dbReference>
<dbReference type="PANTHER" id="PTHR42643:SF30">
    <property type="entry name" value="IONOTROPIC RECEPTOR 40A-RELATED"/>
    <property type="match status" value="1"/>
</dbReference>
<evidence type="ECO:0000256" key="8">
    <source>
        <dbReference type="SAM" id="Phobius"/>
    </source>
</evidence>
<dbReference type="Proteomes" id="UP000075885">
    <property type="component" value="Unassembled WGS sequence"/>
</dbReference>
<keyword evidence="2" id="KW-1003">Cell membrane</keyword>
<keyword evidence="4 8" id="KW-1133">Transmembrane helix</keyword>
<dbReference type="Gene3D" id="1.10.287.70">
    <property type="match status" value="1"/>
</dbReference>
<feature type="transmembrane region" description="Helical" evidence="8">
    <location>
        <begin position="502"/>
        <end position="527"/>
    </location>
</feature>
<sequence>MVTEGNERNSFHLLLPPQFNTSFILKAFEELQRQWCPPRQYKKFFVLNYNDHPLSEEILTAILKLNEPPRLIFNRADDFSYYTYETRRCALVMFSGYEKMRPNPQPQHYGSRYFIFIPNLEESSLLLEQFHSGKSVILDRAYYLVYDYTSLDIQHHNFFTKRTIHLDPLDIRVPDDLKNLNGRKLRIQLPVGNEKVTTFEIYLMDTIARQRNGSYLLTPFDQRNADYCIVNFGTQFLGNDKVLALGNTFVSVFVPRSKPKPIISVLIDPFDYYTWILLFVMIFMLAAVLTLFGRVLSRFNFVENVVEILMVILGGPTRTYGGWFENQIINIYCLLMIVIVSSYQSLIISYLTHVRYFPEINTLEEIRKSCVFPHSSLYAEEFDLLVDGDIDDERENMCFMMNSRDDKHITTLLVERKRFLDKAAQQAYSRQLRVADTVLNKYYQLYYFPSKSIMRELLPFYIHAFRESGLYEQYYRNKSYFAPAYKQQPFDVRSFAVADMVIIWYLYFSGVVASTVWFLFEVLFYHCSLVKRLKKTFNRMKNRPKNRHLFPSLHMISVLEILISI</sequence>
<reference evidence="9" key="2">
    <citation type="submission" date="2020-05" db="UniProtKB">
        <authorList>
            <consortium name="EnsemblMetazoa"/>
        </authorList>
    </citation>
    <scope>IDENTIFICATION</scope>
    <source>
        <strain evidence="9">Epiroticus2</strain>
    </source>
</reference>
<evidence type="ECO:0000256" key="6">
    <source>
        <dbReference type="ARBA" id="ARBA00023170"/>
    </source>
</evidence>
<dbReference type="GO" id="GO:0005886">
    <property type="term" value="C:plasma membrane"/>
    <property type="evidence" value="ECO:0007669"/>
    <property type="project" value="UniProtKB-SubCell"/>
</dbReference>
<feature type="transmembrane region" description="Helical" evidence="8">
    <location>
        <begin position="328"/>
        <end position="351"/>
    </location>
</feature>
<evidence type="ECO:0000256" key="5">
    <source>
        <dbReference type="ARBA" id="ARBA00023136"/>
    </source>
</evidence>
<comment type="subcellular location">
    <subcellularLocation>
        <location evidence="1">Cell membrane</location>
        <topology evidence="1">Multi-pass membrane protein</topology>
    </subcellularLocation>
</comment>
<evidence type="ECO:0000256" key="3">
    <source>
        <dbReference type="ARBA" id="ARBA00022692"/>
    </source>
</evidence>
<keyword evidence="5 8" id="KW-0472">Membrane</keyword>
<keyword evidence="7" id="KW-0325">Glycoprotein</keyword>
<evidence type="ECO:0000256" key="7">
    <source>
        <dbReference type="ARBA" id="ARBA00023180"/>
    </source>
</evidence>
<organism evidence="9 10">
    <name type="scientific">Anopheles epiroticus</name>
    <dbReference type="NCBI Taxonomy" id="199890"/>
    <lineage>
        <taxon>Eukaryota</taxon>
        <taxon>Metazoa</taxon>
        <taxon>Ecdysozoa</taxon>
        <taxon>Arthropoda</taxon>
        <taxon>Hexapoda</taxon>
        <taxon>Insecta</taxon>
        <taxon>Pterygota</taxon>
        <taxon>Neoptera</taxon>
        <taxon>Endopterygota</taxon>
        <taxon>Diptera</taxon>
        <taxon>Nematocera</taxon>
        <taxon>Culicoidea</taxon>
        <taxon>Culicidae</taxon>
        <taxon>Anophelinae</taxon>
        <taxon>Anopheles</taxon>
    </lineage>
</organism>
<evidence type="ECO:0000313" key="10">
    <source>
        <dbReference type="Proteomes" id="UP000075885"/>
    </source>
</evidence>
<dbReference type="VEuPathDB" id="VectorBase:AEPI010452"/>